<dbReference type="WBParaSite" id="Hba_07616">
    <property type="protein sequence ID" value="Hba_07616"/>
    <property type="gene ID" value="Hba_07616"/>
</dbReference>
<protein>
    <submittedName>
        <fullName evidence="2">HTH_Tnp_Tc3_1 domain-containing protein</fullName>
    </submittedName>
</protein>
<sequence>MARGSLLNNIDKGEVLAFFDAGLNRTEISRKIGHSLLHRNREAHSSPHLFKVKTRPYWETERMGRKFNYFILCLTEGPVAQGSRVTNVNRNPQDPEVLLVSFFRSSRLHYGSFLKKRSFLKIQFFKLKENCFFKTNADFLVILPIFTSELIFIQDFDLYYTANKIKE</sequence>
<reference evidence="2" key="1">
    <citation type="submission" date="2016-11" db="UniProtKB">
        <authorList>
            <consortium name="WormBaseParasite"/>
        </authorList>
    </citation>
    <scope>IDENTIFICATION</scope>
</reference>
<keyword evidence="1" id="KW-1185">Reference proteome</keyword>
<organism evidence="1 2">
    <name type="scientific">Heterorhabditis bacteriophora</name>
    <name type="common">Entomopathogenic nematode worm</name>
    <dbReference type="NCBI Taxonomy" id="37862"/>
    <lineage>
        <taxon>Eukaryota</taxon>
        <taxon>Metazoa</taxon>
        <taxon>Ecdysozoa</taxon>
        <taxon>Nematoda</taxon>
        <taxon>Chromadorea</taxon>
        <taxon>Rhabditida</taxon>
        <taxon>Rhabditina</taxon>
        <taxon>Rhabditomorpha</taxon>
        <taxon>Strongyloidea</taxon>
        <taxon>Heterorhabditidae</taxon>
        <taxon>Heterorhabditis</taxon>
    </lineage>
</organism>
<dbReference type="Proteomes" id="UP000095283">
    <property type="component" value="Unplaced"/>
</dbReference>
<name>A0A1I7WR31_HETBA</name>
<evidence type="ECO:0000313" key="1">
    <source>
        <dbReference type="Proteomes" id="UP000095283"/>
    </source>
</evidence>
<proteinExistence type="predicted"/>
<dbReference type="AlphaFoldDB" id="A0A1I7WR31"/>
<evidence type="ECO:0000313" key="2">
    <source>
        <dbReference type="WBParaSite" id="Hba_07616"/>
    </source>
</evidence>
<accession>A0A1I7WR31</accession>